<comment type="caution">
    <text evidence="2">The sequence shown here is derived from an EMBL/GenBank/DDBJ whole genome shotgun (WGS) entry which is preliminary data.</text>
</comment>
<keyword evidence="1" id="KW-0472">Membrane</keyword>
<dbReference type="EMBL" id="JAZGQO010000011">
    <property type="protein sequence ID" value="KAK6173240.1"/>
    <property type="molecule type" value="Genomic_DNA"/>
</dbReference>
<proteinExistence type="predicted"/>
<evidence type="ECO:0000256" key="1">
    <source>
        <dbReference type="SAM" id="Phobius"/>
    </source>
</evidence>
<reference evidence="2 3" key="1">
    <citation type="submission" date="2024-01" db="EMBL/GenBank/DDBJ databases">
        <title>The genome of the rayed Mediterranean limpet Patella caerulea (Linnaeus, 1758).</title>
        <authorList>
            <person name="Anh-Thu Weber A."/>
            <person name="Halstead-Nussloch G."/>
        </authorList>
    </citation>
    <scope>NUCLEOTIDE SEQUENCE [LARGE SCALE GENOMIC DNA]</scope>
    <source>
        <strain evidence="2">AATW-2023a</strain>
        <tissue evidence="2">Whole specimen</tissue>
    </source>
</reference>
<feature type="transmembrane region" description="Helical" evidence="1">
    <location>
        <begin position="21"/>
        <end position="41"/>
    </location>
</feature>
<organism evidence="2 3">
    <name type="scientific">Patella caerulea</name>
    <name type="common">Rayed Mediterranean limpet</name>
    <dbReference type="NCBI Taxonomy" id="87958"/>
    <lineage>
        <taxon>Eukaryota</taxon>
        <taxon>Metazoa</taxon>
        <taxon>Spiralia</taxon>
        <taxon>Lophotrochozoa</taxon>
        <taxon>Mollusca</taxon>
        <taxon>Gastropoda</taxon>
        <taxon>Patellogastropoda</taxon>
        <taxon>Patelloidea</taxon>
        <taxon>Patellidae</taxon>
        <taxon>Patella</taxon>
    </lineage>
</organism>
<dbReference type="AlphaFoldDB" id="A0AAN8JDT8"/>
<evidence type="ECO:0000313" key="3">
    <source>
        <dbReference type="Proteomes" id="UP001347796"/>
    </source>
</evidence>
<dbReference type="PANTHER" id="PTHR36694:SF11">
    <property type="entry name" value="LP21121P-RELATED"/>
    <property type="match status" value="1"/>
</dbReference>
<keyword evidence="1" id="KW-0812">Transmembrane</keyword>
<protein>
    <submittedName>
        <fullName evidence="2">Uncharacterized protein</fullName>
    </submittedName>
</protein>
<accession>A0AAN8JDT8</accession>
<gene>
    <name evidence="2" type="ORF">SNE40_016727</name>
</gene>
<sequence length="282" mass="31972">MAIITKFLCWPNTRVGSAVCGYYTLVISVVCLGFYLFRYIALDAISKSIEFKGIIYAGFVLYSLLIGVSLILLPGVYMDKRLLMLPWIYILVVTVLYETGAVALLTTVHLEYEKKLQPWEIISVCFYMVRLVANCYCFACVVSQYQELTEGRGTYDFLYKQPHSTEPDPEMYTPPLGANLPPYTYEDQHKEYSPPDYDNLSFENDNVFTTATSACVHGECRHELLSDISDCCAPEEMTPSDVYRCEYDVLQTALSGSVITQPVDDVVVPGVDYQMTTHLTWI</sequence>
<keyword evidence="1" id="KW-1133">Transmembrane helix</keyword>
<dbReference type="Proteomes" id="UP001347796">
    <property type="component" value="Unassembled WGS sequence"/>
</dbReference>
<keyword evidence="3" id="KW-1185">Reference proteome</keyword>
<dbReference type="InterPro" id="IPR031720">
    <property type="entry name" value="DUF4728"/>
</dbReference>
<name>A0AAN8JDT8_PATCE</name>
<feature type="transmembrane region" description="Helical" evidence="1">
    <location>
        <begin position="53"/>
        <end position="75"/>
    </location>
</feature>
<dbReference type="PANTHER" id="PTHR36694">
    <property type="entry name" value="PASIFLORA 1, ISOFORM A-RELATED"/>
    <property type="match status" value="1"/>
</dbReference>
<feature type="transmembrane region" description="Helical" evidence="1">
    <location>
        <begin position="87"/>
        <end position="108"/>
    </location>
</feature>
<dbReference type="Pfam" id="PF15860">
    <property type="entry name" value="DUF4728"/>
    <property type="match status" value="1"/>
</dbReference>
<evidence type="ECO:0000313" key="2">
    <source>
        <dbReference type="EMBL" id="KAK6173240.1"/>
    </source>
</evidence>